<evidence type="ECO:0000313" key="1">
    <source>
        <dbReference type="EMBL" id="MDI6102561.1"/>
    </source>
</evidence>
<dbReference type="Proteomes" id="UP001241758">
    <property type="component" value="Unassembled WGS sequence"/>
</dbReference>
<name>A0ABT6WSA8_9ACTN</name>
<sequence>MTPLLLGGEMPHWSDHRPTRGAALRELVRSAHGHVLVAGPHDPELIDAIPARQVTVLVRGMRDAEQLAARWADRPGVRVCCGSLEKLAAVPAYDTVVALDGLDRTGSTETADLSWAAGVARLLAVLRPGGRLVLSCANPVGLHRLYAGAAPPDDAAWGPAAGDDPTRPAGLAALRAHLRDTGLDVLRDYAAYPCPQAPAALLSEAALTDPGLHGFATSALRRAGVPDGPLLADPRPLAAGLLRHTLAAPLAPAWIVVAARPGHHPLPPPDGLLTGGPLRRTSSGWTMGESRATVPTGPCLHDALLAAARGGDQPEFRALLTGWQSGENAAVDADAIIVTAGGLVALAPPSADGDAALRRFAAALHDEGPAELWPAEGTAALLAAMTGRAIGPPPATRAAPETLRELTAAHDRLARELSEARAQSTWYEQRTATLQSDLSRAYRIIAVLKGTTPGRAAVAVLGGVRSGRRLARAALRRLRPEPPTG</sequence>
<accession>A0ABT6WSA8</accession>
<proteinExistence type="predicted"/>
<dbReference type="RefSeq" id="WP_282763619.1">
    <property type="nucleotide sequence ID" value="NZ_JASCTH010000020.1"/>
</dbReference>
<gene>
    <name evidence="1" type="ORF">QLQ12_28465</name>
</gene>
<evidence type="ECO:0000313" key="2">
    <source>
        <dbReference type="Proteomes" id="UP001241758"/>
    </source>
</evidence>
<reference evidence="1 2" key="1">
    <citation type="submission" date="2023-05" db="EMBL/GenBank/DDBJ databases">
        <title>Actinoplanes sp. NEAU-A12 genome sequencing.</title>
        <authorList>
            <person name="Wang Z.-S."/>
        </authorList>
    </citation>
    <scope>NUCLEOTIDE SEQUENCE [LARGE SCALE GENOMIC DNA]</scope>
    <source>
        <strain evidence="1 2">NEAU-A12</strain>
    </source>
</reference>
<protein>
    <recommendedName>
        <fullName evidence="3">Class I SAM-dependent methyltransferase</fullName>
    </recommendedName>
</protein>
<dbReference type="InterPro" id="IPR029063">
    <property type="entry name" value="SAM-dependent_MTases_sf"/>
</dbReference>
<keyword evidence="2" id="KW-1185">Reference proteome</keyword>
<organism evidence="1 2">
    <name type="scientific">Actinoplanes sandaracinus</name>
    <dbReference type="NCBI Taxonomy" id="3045177"/>
    <lineage>
        <taxon>Bacteria</taxon>
        <taxon>Bacillati</taxon>
        <taxon>Actinomycetota</taxon>
        <taxon>Actinomycetes</taxon>
        <taxon>Micromonosporales</taxon>
        <taxon>Micromonosporaceae</taxon>
        <taxon>Actinoplanes</taxon>
    </lineage>
</organism>
<comment type="caution">
    <text evidence="1">The sequence shown here is derived from an EMBL/GenBank/DDBJ whole genome shotgun (WGS) entry which is preliminary data.</text>
</comment>
<dbReference type="Gene3D" id="3.40.50.150">
    <property type="entry name" value="Vaccinia Virus protein VP39"/>
    <property type="match status" value="1"/>
</dbReference>
<dbReference type="SUPFAM" id="SSF53335">
    <property type="entry name" value="S-adenosyl-L-methionine-dependent methyltransferases"/>
    <property type="match status" value="1"/>
</dbReference>
<dbReference type="EMBL" id="JASCTH010000020">
    <property type="protein sequence ID" value="MDI6102561.1"/>
    <property type="molecule type" value="Genomic_DNA"/>
</dbReference>
<evidence type="ECO:0008006" key="3">
    <source>
        <dbReference type="Google" id="ProtNLM"/>
    </source>
</evidence>